<comment type="caution">
    <text evidence="3">The sequence shown here is derived from an EMBL/GenBank/DDBJ whole genome shotgun (WGS) entry which is preliminary data.</text>
</comment>
<proteinExistence type="predicted"/>
<organism evidence="3 4">
    <name type="scientific">Sphingomonas vulcanisoli</name>
    <dbReference type="NCBI Taxonomy" id="1658060"/>
    <lineage>
        <taxon>Bacteria</taxon>
        <taxon>Pseudomonadati</taxon>
        <taxon>Pseudomonadota</taxon>
        <taxon>Alphaproteobacteria</taxon>
        <taxon>Sphingomonadales</taxon>
        <taxon>Sphingomonadaceae</taxon>
        <taxon>Sphingomonas</taxon>
    </lineage>
</organism>
<keyword evidence="1" id="KW-0732">Signal</keyword>
<feature type="domain" description="Ice-binding protein C-terminal" evidence="2">
    <location>
        <begin position="240"/>
        <end position="263"/>
    </location>
</feature>
<gene>
    <name evidence="3" type="ORF">FHS31_000952</name>
</gene>
<dbReference type="EMBL" id="JAAOZC010000002">
    <property type="protein sequence ID" value="NIJ07356.1"/>
    <property type="molecule type" value="Genomic_DNA"/>
</dbReference>
<name>A0ABX0TPK8_9SPHN</name>
<evidence type="ECO:0000259" key="2">
    <source>
        <dbReference type="Pfam" id="PF07589"/>
    </source>
</evidence>
<evidence type="ECO:0000256" key="1">
    <source>
        <dbReference type="SAM" id="SignalP"/>
    </source>
</evidence>
<dbReference type="NCBIfam" id="NF035944">
    <property type="entry name" value="PEPxxWA-CTERM"/>
    <property type="match status" value="1"/>
</dbReference>
<dbReference type="Pfam" id="PF07589">
    <property type="entry name" value="PEP-CTERM"/>
    <property type="match status" value="1"/>
</dbReference>
<feature type="chain" id="PRO_5045342415" description="Ice-binding protein C-terminal domain-containing protein" evidence="1">
    <location>
        <begin position="28"/>
        <end position="273"/>
    </location>
</feature>
<dbReference type="Proteomes" id="UP000727456">
    <property type="component" value="Unassembled WGS sequence"/>
</dbReference>
<keyword evidence="4" id="KW-1185">Reference proteome</keyword>
<dbReference type="InterPro" id="IPR013424">
    <property type="entry name" value="Ice-binding_C"/>
</dbReference>
<dbReference type="RefSeq" id="WP_243843276.1">
    <property type="nucleotide sequence ID" value="NZ_JAAOZC010000002.1"/>
</dbReference>
<protein>
    <recommendedName>
        <fullName evidence="2">Ice-binding protein C-terminal domain-containing protein</fullName>
    </recommendedName>
</protein>
<accession>A0ABX0TPK8</accession>
<reference evidence="3 4" key="1">
    <citation type="submission" date="2020-03" db="EMBL/GenBank/DDBJ databases">
        <title>Genomic Encyclopedia of Type Strains, Phase III (KMG-III): the genomes of soil and plant-associated and newly described type strains.</title>
        <authorList>
            <person name="Whitman W."/>
        </authorList>
    </citation>
    <scope>NUCLEOTIDE SEQUENCE [LARGE SCALE GENOMIC DNA]</scope>
    <source>
        <strain evidence="3 4">CECT 8804</strain>
    </source>
</reference>
<feature type="signal peptide" evidence="1">
    <location>
        <begin position="1"/>
        <end position="27"/>
    </location>
</feature>
<evidence type="ECO:0000313" key="4">
    <source>
        <dbReference type="Proteomes" id="UP000727456"/>
    </source>
</evidence>
<sequence length="273" mass="28069">MGVRFLKKFVGLRLGVGLMLGATQANALTYTVNTANIGSAGSLNGTVHADATSTKSALTEDAAIGRILLTGTTSSGQSFSYDSFCVDLYDWLNAPATFTGDTLSSLGLSTTQNTQLTNLLANIDSYITTGSNSGVASSSTGSAAERSAAAQLAVWEIVAETTNVYSVDGTTSGKGSFYVSNVSNVDNISATSLADAAQLLSNVKSGYWTNSSGVQVALVRSTGNQTQVVYGANAANVLSAIPEPASWGMMVLGFGVLGTALRRTKRDFSHAIA</sequence>
<evidence type="ECO:0000313" key="3">
    <source>
        <dbReference type="EMBL" id="NIJ07356.1"/>
    </source>
</evidence>